<feature type="compositionally biased region" description="Basic residues" evidence="2">
    <location>
        <begin position="85"/>
        <end position="94"/>
    </location>
</feature>
<dbReference type="GO" id="GO:0042393">
    <property type="term" value="F:histone binding"/>
    <property type="evidence" value="ECO:0007669"/>
    <property type="project" value="InterPro"/>
</dbReference>
<dbReference type="STRING" id="104452.A0A0L7K724"/>
<keyword evidence="1" id="KW-0175">Coiled coil</keyword>
<dbReference type="InterPro" id="IPR038298">
    <property type="entry name" value="Daxx_N_sf"/>
</dbReference>
<dbReference type="EMBL" id="JTDY01010282">
    <property type="protein sequence ID" value="KOB58649.1"/>
    <property type="molecule type" value="Genomic_DNA"/>
</dbReference>
<proteinExistence type="predicted"/>
<evidence type="ECO:0000313" key="3">
    <source>
        <dbReference type="EMBL" id="KOB58649.1"/>
    </source>
</evidence>
<dbReference type="Proteomes" id="UP000037510">
    <property type="component" value="Unassembled WGS sequence"/>
</dbReference>
<evidence type="ECO:0000256" key="1">
    <source>
        <dbReference type="SAM" id="Coils"/>
    </source>
</evidence>
<organism evidence="3 4">
    <name type="scientific">Operophtera brumata</name>
    <name type="common">Winter moth</name>
    <name type="synonym">Phalaena brumata</name>
    <dbReference type="NCBI Taxonomy" id="104452"/>
    <lineage>
        <taxon>Eukaryota</taxon>
        <taxon>Metazoa</taxon>
        <taxon>Ecdysozoa</taxon>
        <taxon>Arthropoda</taxon>
        <taxon>Hexapoda</taxon>
        <taxon>Insecta</taxon>
        <taxon>Pterygota</taxon>
        <taxon>Neoptera</taxon>
        <taxon>Endopterygota</taxon>
        <taxon>Lepidoptera</taxon>
        <taxon>Glossata</taxon>
        <taxon>Ditrysia</taxon>
        <taxon>Geometroidea</taxon>
        <taxon>Geometridae</taxon>
        <taxon>Larentiinae</taxon>
        <taxon>Operophtera</taxon>
    </lineage>
</organism>
<dbReference type="AlphaFoldDB" id="A0A0L7K724"/>
<dbReference type="Gene3D" id="1.10.8.810">
    <property type="entry name" value="Daxx helical bundle domain"/>
    <property type="match status" value="1"/>
</dbReference>
<reference evidence="3 4" key="1">
    <citation type="journal article" date="2015" name="Genome Biol. Evol.">
        <title>The genome of winter moth (Operophtera brumata) provides a genomic perspective on sexual dimorphism and phenology.</title>
        <authorList>
            <person name="Derks M.F."/>
            <person name="Smit S."/>
            <person name="Salis L."/>
            <person name="Schijlen E."/>
            <person name="Bossers A."/>
            <person name="Mateman C."/>
            <person name="Pijl A.S."/>
            <person name="de Ridder D."/>
            <person name="Groenen M.A."/>
            <person name="Visser M.E."/>
            <person name="Megens H.J."/>
        </authorList>
    </citation>
    <scope>NUCLEOTIDE SEQUENCE [LARGE SCALE GENOMIC DNA]</scope>
    <source>
        <strain evidence="3">WM2013NL</strain>
        <tissue evidence="3">Head and thorax</tissue>
    </source>
</reference>
<accession>A0A0L7K724</accession>
<feature type="region of interest" description="Disordered" evidence="2">
    <location>
        <begin position="201"/>
        <end position="294"/>
    </location>
</feature>
<evidence type="ECO:0000313" key="4">
    <source>
        <dbReference type="Proteomes" id="UP000037510"/>
    </source>
</evidence>
<keyword evidence="4" id="KW-1185">Reference proteome</keyword>
<evidence type="ECO:0000256" key="2">
    <source>
        <dbReference type="SAM" id="MobiDB-lite"/>
    </source>
</evidence>
<feature type="compositionally biased region" description="Acidic residues" evidence="2">
    <location>
        <begin position="7"/>
        <end position="19"/>
    </location>
</feature>
<sequence length="692" mass="77096">MANFGEDVIELGSSDEETEPAPKKKRPLPNAMVHIPNKLPGVTIKPASKKPKINPVSIVNSSIGKGITVTKVSSGNKLSNPFATKNKHNGKPTVRKPTVAPRPGLPILNPALTIRPTLKKIQQVVGALKVVKGINTSPSLLRPLPQGTLPPGITVKRTSQLRAAVKPNMKLNPANIQVKKQYRPAATKRAQPGAMVCVNLDDDDASQSSAGPQWYLRPEEQEKTNKSTGSAETSTELEEQKTSAVKTGKSEEEKGNTVVEKESTDLQEQNNKEPETPDYIEITIEDSPAKPQPKRTCEVAEFAITIDDSPAKGAAKKPSSPCGSDEDTTAGKEKNSKKKLEYPETVEIEIELTPVADSDIQNDHKTDSQVASVFETEIVEIVESPIKPIETFNTSTPKKKLLPKTQLKINDNKSVNVPKPQKKIIEKKTVTPKLQPKFNEKKTITLPPSPEEFHPVYQSFINLCFQLENSEDMRKIVEKKIKAYYKQVPKEYTESEVFTDMVASKVNAMKAVPEKMYLFIKDVVDELNLQRKIAKTQPVKLDTVNEGVLVITSFTLGSNVNPAAYKCEGGTDQPHTVLKNKCFLKSAGLIRYKIITQNNKLSNSFQTISEEDKFLYGEESEFDSKRQRQIRKLEKTLKKLHRAIQKLEEQEVDFDDEEDSVYLLTESEEDTSKDIDQPFEKSELLKSMTENI</sequence>
<protein>
    <submittedName>
        <fullName evidence="3">Death domain-associated protein 6</fullName>
    </submittedName>
</protein>
<feature type="coiled-coil region" evidence="1">
    <location>
        <begin position="630"/>
        <end position="660"/>
    </location>
</feature>
<comment type="caution">
    <text evidence="3">The sequence shown here is derived from an EMBL/GenBank/DDBJ whole genome shotgun (WGS) entry which is preliminary data.</text>
</comment>
<dbReference type="InterPro" id="IPR046426">
    <property type="entry name" value="DAXX_histone-bd_sf"/>
</dbReference>
<feature type="region of interest" description="Disordered" evidence="2">
    <location>
        <begin position="308"/>
        <end position="339"/>
    </location>
</feature>
<name>A0A0L7K724_OPEBR</name>
<gene>
    <name evidence="3" type="ORF">OBRU01_25339</name>
</gene>
<feature type="compositionally biased region" description="Basic and acidic residues" evidence="2">
    <location>
        <begin position="329"/>
        <end position="339"/>
    </location>
</feature>
<feature type="region of interest" description="Disordered" evidence="2">
    <location>
        <begin position="1"/>
        <end position="47"/>
    </location>
</feature>
<feature type="region of interest" description="Disordered" evidence="2">
    <location>
        <begin position="78"/>
        <end position="102"/>
    </location>
</feature>
<dbReference type="Gene3D" id="1.20.58.2170">
    <property type="match status" value="1"/>
</dbReference>
<feature type="compositionally biased region" description="Basic and acidic residues" evidence="2">
    <location>
        <begin position="248"/>
        <end position="275"/>
    </location>
</feature>